<protein>
    <submittedName>
        <fullName evidence="4">AcrR family transcriptional regulator</fullName>
    </submittedName>
</protein>
<evidence type="ECO:0000259" key="3">
    <source>
        <dbReference type="PROSITE" id="PS50977"/>
    </source>
</evidence>
<dbReference type="InterPro" id="IPR036271">
    <property type="entry name" value="Tet_transcr_reg_TetR-rel_C_sf"/>
</dbReference>
<feature type="domain" description="HTH tetR-type" evidence="3">
    <location>
        <begin position="21"/>
        <end position="81"/>
    </location>
</feature>
<name>A0AAJ1WKL1_9BACI</name>
<dbReference type="InterPro" id="IPR001647">
    <property type="entry name" value="HTH_TetR"/>
</dbReference>
<evidence type="ECO:0000313" key="4">
    <source>
        <dbReference type="EMBL" id="MDQ0216648.1"/>
    </source>
</evidence>
<feature type="DNA-binding region" description="H-T-H motif" evidence="2">
    <location>
        <begin position="44"/>
        <end position="63"/>
    </location>
</feature>
<dbReference type="SUPFAM" id="SSF46689">
    <property type="entry name" value="Homeodomain-like"/>
    <property type="match status" value="1"/>
</dbReference>
<proteinExistence type="predicted"/>
<dbReference type="GO" id="GO:0006355">
    <property type="term" value="P:regulation of DNA-templated transcription"/>
    <property type="evidence" value="ECO:0007669"/>
    <property type="project" value="UniProtKB-ARBA"/>
</dbReference>
<keyword evidence="5" id="KW-1185">Reference proteome</keyword>
<dbReference type="GO" id="GO:0003677">
    <property type="term" value="F:DNA binding"/>
    <property type="evidence" value="ECO:0007669"/>
    <property type="project" value="UniProtKB-UniRule"/>
</dbReference>
<accession>A0AAJ1WKL1</accession>
<dbReference type="EMBL" id="JAUSUC010000063">
    <property type="protein sequence ID" value="MDQ0216648.1"/>
    <property type="molecule type" value="Genomic_DNA"/>
</dbReference>
<dbReference type="SUPFAM" id="SSF48498">
    <property type="entry name" value="Tetracyclin repressor-like, C-terminal domain"/>
    <property type="match status" value="1"/>
</dbReference>
<dbReference type="InterPro" id="IPR050109">
    <property type="entry name" value="HTH-type_TetR-like_transc_reg"/>
</dbReference>
<dbReference type="AlphaFoldDB" id="A0AAJ1WKL1"/>
<dbReference type="Proteomes" id="UP001237207">
    <property type="component" value="Unassembled WGS sequence"/>
</dbReference>
<dbReference type="PRINTS" id="PR00455">
    <property type="entry name" value="HTHTETR"/>
</dbReference>
<reference evidence="4" key="1">
    <citation type="submission" date="2023-07" db="EMBL/GenBank/DDBJ databases">
        <title>Genomic Encyclopedia of Type Strains, Phase IV (KMG-IV): sequencing the most valuable type-strain genomes for metagenomic binning, comparative biology and taxonomic classification.</title>
        <authorList>
            <person name="Goeker M."/>
        </authorList>
    </citation>
    <scope>NUCLEOTIDE SEQUENCE</scope>
    <source>
        <strain evidence="4">DSM 23947</strain>
    </source>
</reference>
<organism evidence="4 5">
    <name type="scientific">Oikeobacillus pervagus</name>
    <dbReference type="NCBI Taxonomy" id="1325931"/>
    <lineage>
        <taxon>Bacteria</taxon>
        <taxon>Bacillati</taxon>
        <taxon>Bacillota</taxon>
        <taxon>Bacilli</taxon>
        <taxon>Bacillales</taxon>
        <taxon>Bacillaceae</taxon>
        <taxon>Oikeobacillus</taxon>
    </lineage>
</organism>
<gene>
    <name evidence="4" type="ORF">J2S13_003122</name>
</gene>
<sequence>MSTGKLLDAMMAQASKPKKQTVKQQRIVETAIKMFAEKGYANTSTAEIAKNAEVSEGTIFKHYGTKDHLLLSIIVPYLKEFFPSMADEVFHEIMSENVATFEHFLHALLRNRIQFISENKEIFQVVVKEIFYKDELKNELLPYFAENIIIRINKVIEFYKERGELIDIPNERIQKMLFTFIGGFFVSRFVLLNNYTVSEVEIKDAIHFVLDGIRKR</sequence>
<dbReference type="PANTHER" id="PTHR30055:SF222">
    <property type="entry name" value="REGULATORY PROTEIN"/>
    <property type="match status" value="1"/>
</dbReference>
<evidence type="ECO:0000256" key="1">
    <source>
        <dbReference type="ARBA" id="ARBA00023125"/>
    </source>
</evidence>
<keyword evidence="1 2" id="KW-0238">DNA-binding</keyword>
<evidence type="ECO:0000313" key="5">
    <source>
        <dbReference type="Proteomes" id="UP001237207"/>
    </source>
</evidence>
<dbReference type="InterPro" id="IPR009057">
    <property type="entry name" value="Homeodomain-like_sf"/>
</dbReference>
<dbReference type="Gene3D" id="1.10.357.10">
    <property type="entry name" value="Tetracycline Repressor, domain 2"/>
    <property type="match status" value="1"/>
</dbReference>
<dbReference type="PROSITE" id="PS50977">
    <property type="entry name" value="HTH_TETR_2"/>
    <property type="match status" value="1"/>
</dbReference>
<evidence type="ECO:0000256" key="2">
    <source>
        <dbReference type="PROSITE-ProRule" id="PRU00335"/>
    </source>
</evidence>
<dbReference type="PANTHER" id="PTHR30055">
    <property type="entry name" value="HTH-TYPE TRANSCRIPTIONAL REGULATOR RUTR"/>
    <property type="match status" value="1"/>
</dbReference>
<dbReference type="Pfam" id="PF00440">
    <property type="entry name" value="TetR_N"/>
    <property type="match status" value="1"/>
</dbReference>
<dbReference type="RefSeq" id="WP_307258714.1">
    <property type="nucleotide sequence ID" value="NZ_JAUSUC010000063.1"/>
</dbReference>
<comment type="caution">
    <text evidence="4">The sequence shown here is derived from an EMBL/GenBank/DDBJ whole genome shotgun (WGS) entry which is preliminary data.</text>
</comment>